<feature type="signal peptide" evidence="1">
    <location>
        <begin position="1"/>
        <end position="15"/>
    </location>
</feature>
<dbReference type="OMA" id="SSARTNY"/>
<organism evidence="2 3">
    <name type="scientific">Folsomia candida</name>
    <name type="common">Springtail</name>
    <dbReference type="NCBI Taxonomy" id="158441"/>
    <lineage>
        <taxon>Eukaryota</taxon>
        <taxon>Metazoa</taxon>
        <taxon>Ecdysozoa</taxon>
        <taxon>Arthropoda</taxon>
        <taxon>Hexapoda</taxon>
        <taxon>Collembola</taxon>
        <taxon>Entomobryomorpha</taxon>
        <taxon>Isotomoidea</taxon>
        <taxon>Isotomidae</taxon>
        <taxon>Proisotominae</taxon>
        <taxon>Folsomia</taxon>
    </lineage>
</organism>
<dbReference type="Proteomes" id="UP000198287">
    <property type="component" value="Unassembled WGS sequence"/>
</dbReference>
<evidence type="ECO:0000313" key="3">
    <source>
        <dbReference type="Proteomes" id="UP000198287"/>
    </source>
</evidence>
<keyword evidence="1" id="KW-0732">Signal</keyword>
<comment type="caution">
    <text evidence="2">The sequence shown here is derived from an EMBL/GenBank/DDBJ whole genome shotgun (WGS) entry which is preliminary data.</text>
</comment>
<dbReference type="EMBL" id="LNIX01000001">
    <property type="protein sequence ID" value="OXA63063.1"/>
    <property type="molecule type" value="Genomic_DNA"/>
</dbReference>
<feature type="chain" id="PRO_5012895163" evidence="1">
    <location>
        <begin position="16"/>
        <end position="274"/>
    </location>
</feature>
<protein>
    <submittedName>
        <fullName evidence="2">Uncharacterized protein</fullName>
    </submittedName>
</protein>
<keyword evidence="3" id="KW-1185">Reference proteome</keyword>
<gene>
    <name evidence="2" type="ORF">Fcan01_02739</name>
</gene>
<dbReference type="AlphaFoldDB" id="A0A226EZR1"/>
<name>A0A226EZR1_FOLCA</name>
<proteinExistence type="predicted"/>
<sequence>MIILILIVNSPLASPSSPASSSSSFNPDVDSFKQALDAHVERNPEFKELIETRNSAKLVDSVAATKFVNEFVSVLVSLRGNSPCTNDQKLFAKAIISLLPCWKYPGSPEGIDILYDDQSRSGLIQNRLRWIHRNVIAIDDNKLLKRKANAGNTGQHANEGTSEAEEPPQLNQNIIDELNSTTIEADIVRLIKATFQHRAYLRKTNENSILKVYRKFTECDFLINLEFSLMHPGIEDNFLKQWPDLAKKLLENCQRINNKSQALKKFITEESGKI</sequence>
<evidence type="ECO:0000313" key="2">
    <source>
        <dbReference type="EMBL" id="OXA63063.1"/>
    </source>
</evidence>
<dbReference type="OrthoDB" id="416987at2759"/>
<reference evidence="2 3" key="1">
    <citation type="submission" date="2015-12" db="EMBL/GenBank/DDBJ databases">
        <title>The genome of Folsomia candida.</title>
        <authorList>
            <person name="Faddeeva A."/>
            <person name="Derks M.F."/>
            <person name="Anvar Y."/>
            <person name="Smit S."/>
            <person name="Van Straalen N."/>
            <person name="Roelofs D."/>
        </authorList>
    </citation>
    <scope>NUCLEOTIDE SEQUENCE [LARGE SCALE GENOMIC DNA]</scope>
    <source>
        <strain evidence="2 3">VU population</strain>
        <tissue evidence="2">Whole body</tissue>
    </source>
</reference>
<accession>A0A226EZR1</accession>
<evidence type="ECO:0000256" key="1">
    <source>
        <dbReference type="SAM" id="SignalP"/>
    </source>
</evidence>